<proteinExistence type="predicted"/>
<evidence type="ECO:0000256" key="2">
    <source>
        <dbReference type="SAM" id="MobiDB-lite"/>
    </source>
</evidence>
<protein>
    <recommendedName>
        <fullName evidence="3">C2H2-type domain-containing protein</fullName>
    </recommendedName>
</protein>
<dbReference type="Gene3D" id="3.30.160.60">
    <property type="entry name" value="Classic Zinc Finger"/>
    <property type="match status" value="1"/>
</dbReference>
<dbReference type="PROSITE" id="PS00028">
    <property type="entry name" value="ZINC_FINGER_C2H2_1"/>
    <property type="match status" value="2"/>
</dbReference>
<dbReference type="Proteomes" id="UP000717328">
    <property type="component" value="Unassembled WGS sequence"/>
</dbReference>
<dbReference type="GO" id="GO:0008270">
    <property type="term" value="F:zinc ion binding"/>
    <property type="evidence" value="ECO:0007669"/>
    <property type="project" value="UniProtKB-KW"/>
</dbReference>
<evidence type="ECO:0000313" key="5">
    <source>
        <dbReference type="Proteomes" id="UP000717328"/>
    </source>
</evidence>
<keyword evidence="1" id="KW-0863">Zinc-finger</keyword>
<dbReference type="AlphaFoldDB" id="A0A9P7KH39"/>
<name>A0A9P7KH39_9AGAR</name>
<dbReference type="OrthoDB" id="3437960at2759"/>
<evidence type="ECO:0000313" key="4">
    <source>
        <dbReference type="EMBL" id="KAG5652211.1"/>
    </source>
</evidence>
<reference evidence="4" key="2">
    <citation type="submission" date="2021-10" db="EMBL/GenBank/DDBJ databases">
        <title>Phylogenomics reveals ancestral predisposition of the termite-cultivated fungus Termitomyces towards a domesticated lifestyle.</title>
        <authorList>
            <person name="Auxier B."/>
            <person name="Grum-Grzhimaylo A."/>
            <person name="Cardenas M.E."/>
            <person name="Lodge J.D."/>
            <person name="Laessoe T."/>
            <person name="Pedersen O."/>
            <person name="Smith M.E."/>
            <person name="Kuyper T.W."/>
            <person name="Franco-Molano E.A."/>
            <person name="Baroni T.J."/>
            <person name="Aanen D.K."/>
        </authorList>
    </citation>
    <scope>NUCLEOTIDE SEQUENCE</scope>
    <source>
        <strain evidence="4">D49</strain>
    </source>
</reference>
<evidence type="ECO:0000259" key="3">
    <source>
        <dbReference type="PROSITE" id="PS50157"/>
    </source>
</evidence>
<reference evidence="4" key="1">
    <citation type="submission" date="2021-02" db="EMBL/GenBank/DDBJ databases">
        <authorList>
            <person name="Nieuwenhuis M."/>
            <person name="Van De Peppel L.J.J."/>
        </authorList>
    </citation>
    <scope>NUCLEOTIDE SEQUENCE</scope>
    <source>
        <strain evidence="4">D49</strain>
    </source>
</reference>
<keyword evidence="1" id="KW-0862">Zinc</keyword>
<keyword evidence="1" id="KW-0479">Metal-binding</keyword>
<comment type="caution">
    <text evidence="4">The sequence shown here is derived from an EMBL/GenBank/DDBJ whole genome shotgun (WGS) entry which is preliminary data.</text>
</comment>
<dbReference type="PROSITE" id="PS50157">
    <property type="entry name" value="ZINC_FINGER_C2H2_2"/>
    <property type="match status" value="1"/>
</dbReference>
<accession>A0A9P7KH39</accession>
<evidence type="ECO:0000256" key="1">
    <source>
        <dbReference type="PROSITE-ProRule" id="PRU00042"/>
    </source>
</evidence>
<dbReference type="EMBL" id="JABCKI010000149">
    <property type="protein sequence ID" value="KAG5652211.1"/>
    <property type="molecule type" value="Genomic_DNA"/>
</dbReference>
<sequence length="380" mass="42450">MMIHTDIWSFLQFPEEQDDSEHETIRAHQQWLYQHVAFDPRQTIEPPSPFSSSSSENVYPILELSIHPATPPASPLSCATLEPENENETSVLPQRIGTHAREGSHSENGSPSLPREQPQEGAHHSVPEALIFHPYLSPGGMPSQLLPVPHPPYGNSSLGQSNVCPMSVTNVRVKRQQEGMHPPSDWPLDNTPGSSLQDRRNKRSRQLKTSASTPLHVEGESASDALESPGGPFRQKIGTSRIINASVKRRKRPALFHCSYPGCSGSFTTELRLKGKLLVNIYCDYDLIPGKILGHLNSHSGRKFPCDLCGQQLCHQQDVERHKESIHICPDTTCGEVFNTKERTRAHFQKQHANKDYAETLAEKKASKSRKTAKTYAGRW</sequence>
<dbReference type="InterPro" id="IPR013087">
    <property type="entry name" value="Znf_C2H2_type"/>
</dbReference>
<gene>
    <name evidence="4" type="ORF">H0H81_005832</name>
</gene>
<keyword evidence="5" id="KW-1185">Reference proteome</keyword>
<feature type="region of interest" description="Disordered" evidence="2">
    <location>
        <begin position="176"/>
        <end position="235"/>
    </location>
</feature>
<feature type="domain" description="C2H2-type" evidence="3">
    <location>
        <begin position="304"/>
        <end position="327"/>
    </location>
</feature>
<organism evidence="4 5">
    <name type="scientific">Sphagnurus paluster</name>
    <dbReference type="NCBI Taxonomy" id="117069"/>
    <lineage>
        <taxon>Eukaryota</taxon>
        <taxon>Fungi</taxon>
        <taxon>Dikarya</taxon>
        <taxon>Basidiomycota</taxon>
        <taxon>Agaricomycotina</taxon>
        <taxon>Agaricomycetes</taxon>
        <taxon>Agaricomycetidae</taxon>
        <taxon>Agaricales</taxon>
        <taxon>Tricholomatineae</taxon>
        <taxon>Lyophyllaceae</taxon>
        <taxon>Sphagnurus</taxon>
    </lineage>
</organism>
<feature type="region of interest" description="Disordered" evidence="2">
    <location>
        <begin position="72"/>
        <end position="123"/>
    </location>
</feature>